<dbReference type="SUPFAM" id="SSF51445">
    <property type="entry name" value="(Trans)glycosidases"/>
    <property type="match status" value="1"/>
</dbReference>
<accession>A0A974CRP9</accession>
<protein>
    <recommendedName>
        <fullName evidence="2">Glycosyl hydrolase family 13 catalytic domain-containing protein</fullName>
    </recommendedName>
</protein>
<proteinExistence type="predicted"/>
<dbReference type="EMBL" id="CM004475">
    <property type="protein sequence ID" value="OCT77652.1"/>
    <property type="molecule type" value="Genomic_DNA"/>
</dbReference>
<dbReference type="GO" id="GO:0006865">
    <property type="term" value="P:amino acid transport"/>
    <property type="evidence" value="ECO:0007669"/>
    <property type="project" value="TreeGrafter"/>
</dbReference>
<feature type="transmembrane region" description="Helical" evidence="1">
    <location>
        <begin position="53"/>
        <end position="72"/>
    </location>
</feature>
<organism evidence="3 4">
    <name type="scientific">Xenopus laevis</name>
    <name type="common">African clawed frog</name>
    <dbReference type="NCBI Taxonomy" id="8355"/>
    <lineage>
        <taxon>Eukaryota</taxon>
        <taxon>Metazoa</taxon>
        <taxon>Chordata</taxon>
        <taxon>Craniata</taxon>
        <taxon>Vertebrata</taxon>
        <taxon>Euteleostomi</taxon>
        <taxon>Amphibia</taxon>
        <taxon>Batrachia</taxon>
        <taxon>Anura</taxon>
        <taxon>Pipoidea</taxon>
        <taxon>Pipidae</taxon>
        <taxon>Xenopodinae</taxon>
        <taxon>Xenopus</taxon>
        <taxon>Xenopus</taxon>
    </lineage>
</organism>
<gene>
    <name evidence="3" type="ORF">XELAEV_18028744mg</name>
</gene>
<keyword evidence="1" id="KW-0472">Membrane</keyword>
<dbReference type="SMART" id="SM00642">
    <property type="entry name" value="Aamy"/>
    <property type="match status" value="1"/>
</dbReference>
<dbReference type="PANTHER" id="PTHR10357">
    <property type="entry name" value="ALPHA-AMYLASE FAMILY MEMBER"/>
    <property type="match status" value="1"/>
</dbReference>
<dbReference type="InterPro" id="IPR006047">
    <property type="entry name" value="GH13_cat_dom"/>
</dbReference>
<dbReference type="Gene3D" id="3.90.400.10">
    <property type="entry name" value="Oligo-1,6-glucosidase, Domain 2"/>
    <property type="match status" value="1"/>
</dbReference>
<dbReference type="InterPro" id="IPR013780">
    <property type="entry name" value="Glyco_hydro_b"/>
</dbReference>
<evidence type="ECO:0000256" key="1">
    <source>
        <dbReference type="SAM" id="Phobius"/>
    </source>
</evidence>
<dbReference type="FunFam" id="2.60.40.1180:FF:000026">
    <property type="entry name" value="Solute carrier family 3 (amino acid transporter heavy chain), member 1"/>
    <property type="match status" value="1"/>
</dbReference>
<keyword evidence="1" id="KW-0812">Transmembrane</keyword>
<dbReference type="Gene3D" id="3.20.20.80">
    <property type="entry name" value="Glycosidases"/>
    <property type="match status" value="3"/>
</dbReference>
<evidence type="ECO:0000313" key="3">
    <source>
        <dbReference type="EMBL" id="OCT77652.1"/>
    </source>
</evidence>
<name>A0A974CRP9_XENLA</name>
<evidence type="ECO:0000259" key="2">
    <source>
        <dbReference type="SMART" id="SM00642"/>
    </source>
</evidence>
<evidence type="ECO:0000313" key="4">
    <source>
        <dbReference type="Proteomes" id="UP000694892"/>
    </source>
</evidence>
<dbReference type="Proteomes" id="UP000694892">
    <property type="component" value="Chromosome 5S"/>
</dbReference>
<dbReference type="OMA" id="WNQPEVH"/>
<dbReference type="InterPro" id="IPR045857">
    <property type="entry name" value="O16G_dom_2"/>
</dbReference>
<reference evidence="4" key="1">
    <citation type="journal article" date="2016" name="Nature">
        <title>Genome evolution in the allotetraploid frog Xenopus laevis.</title>
        <authorList>
            <person name="Session A.M."/>
            <person name="Uno Y."/>
            <person name="Kwon T."/>
            <person name="Chapman J.A."/>
            <person name="Toyoda A."/>
            <person name="Takahashi S."/>
            <person name="Fukui A."/>
            <person name="Hikosaka A."/>
            <person name="Suzuki A."/>
            <person name="Kondo M."/>
            <person name="van Heeringen S.J."/>
            <person name="Quigley I."/>
            <person name="Heinz S."/>
            <person name="Ogino H."/>
            <person name="Ochi H."/>
            <person name="Hellsten U."/>
            <person name="Lyons J.B."/>
            <person name="Simakov O."/>
            <person name="Putnam N."/>
            <person name="Stites J."/>
            <person name="Kuroki Y."/>
            <person name="Tanaka T."/>
            <person name="Michiue T."/>
            <person name="Watanabe M."/>
            <person name="Bogdanovic O."/>
            <person name="Lister R."/>
            <person name="Georgiou G."/>
            <person name="Paranjpe S.S."/>
            <person name="van Kruijsbergen I."/>
            <person name="Shu S."/>
            <person name="Carlson J."/>
            <person name="Kinoshita T."/>
            <person name="Ohta Y."/>
            <person name="Mawaribuchi S."/>
            <person name="Jenkins J."/>
            <person name="Grimwood J."/>
            <person name="Schmutz J."/>
            <person name="Mitros T."/>
            <person name="Mozaffari S.V."/>
            <person name="Suzuki Y."/>
            <person name="Haramoto Y."/>
            <person name="Yamamoto T.S."/>
            <person name="Takagi C."/>
            <person name="Heald R."/>
            <person name="Miller K."/>
            <person name="Haudenschild C."/>
            <person name="Kitzman J."/>
            <person name="Nakayama T."/>
            <person name="Izutsu Y."/>
            <person name="Robert J."/>
            <person name="Fortriede J."/>
            <person name="Burns K."/>
            <person name="Lotay V."/>
            <person name="Karimi K."/>
            <person name="Yasuoka Y."/>
            <person name="Dichmann D.S."/>
            <person name="Flajnik M.F."/>
            <person name="Houston D.W."/>
            <person name="Shendure J."/>
            <person name="DuPasquier L."/>
            <person name="Vize P.D."/>
            <person name="Zorn A.M."/>
            <person name="Ito M."/>
            <person name="Marcotte E.M."/>
            <person name="Wallingford J.B."/>
            <person name="Ito Y."/>
            <person name="Asashima M."/>
            <person name="Ueno N."/>
            <person name="Matsuda Y."/>
            <person name="Veenstra G.J."/>
            <person name="Fujiyama A."/>
            <person name="Harland R.M."/>
            <person name="Taira M."/>
            <person name="Rokhsar D.S."/>
        </authorList>
    </citation>
    <scope>NUCLEOTIDE SEQUENCE [LARGE SCALE GENOMIC DNA]</scope>
    <source>
        <strain evidence="4">J</strain>
    </source>
</reference>
<dbReference type="AlphaFoldDB" id="A0A974CRP9"/>
<keyword evidence="1" id="KW-1133">Transmembrane helix</keyword>
<dbReference type="InterPro" id="IPR017853">
    <property type="entry name" value="GH"/>
</dbReference>
<dbReference type="GO" id="GO:0005975">
    <property type="term" value="P:carbohydrate metabolic process"/>
    <property type="evidence" value="ECO:0007669"/>
    <property type="project" value="InterPro"/>
</dbReference>
<sequence length="552" mass="63441">MEEDPHSELIQKAVYENNGLISDQDGRDGEKPEKDVLLQFSNQPCYRIARNTIFRLIVIATLAFIAATIMVYPKSFKDSNNDGSGDLKGVQEKIDHFLYLDIKNIWVAPFYKSSLKDFNYAVDEFMEVDPTLGTMADFESMIAAMHDKGGGQVVPPNNWHVLVSFYGNSAWEYDDARKQCYLHQFKKEQPDLNFNNPDVNEGFLNITKFWLEKGVDGFTINSVKFLLEADHIRDEHQVNKLQNPDTISNYSELFHDYTTTQVGMHDIIPNFRQTINKYSREPGRYRCMGTESNDQAAVDKIMLYYGNSFMQEADFPLNSYLFDLNKGNFDGASVFSMVDLWMKATPSGKWPNWMELGMEDGSPQVNTDNSQEYNPKRWDSSFNAVFSGANKTWLSVNPDYMAVNVETQKNEQHSTLNLYRELNNLRNKEVPLHRGWLCYTWIDSDVFAYVRELDGLNKVFMMVLNFGRATTINMRQAVPDLPGEAKIRLSTEGSRVGKAVSTDSIQTQPGEGLILEYKTNKPVHVKDTFKDKCFIYEKACYTSTFDLLYNRC</sequence>
<feature type="domain" description="Glycosyl hydrolase family 13 catalytic" evidence="2">
    <location>
        <begin position="70"/>
        <end position="426"/>
    </location>
</feature>
<dbReference type="Pfam" id="PF00128">
    <property type="entry name" value="Alpha-amylase"/>
    <property type="match status" value="3"/>
</dbReference>
<dbReference type="Gene3D" id="2.60.40.1180">
    <property type="entry name" value="Golgi alpha-mannosidase II"/>
    <property type="match status" value="1"/>
</dbReference>
<dbReference type="PANTHER" id="PTHR10357:SF179">
    <property type="entry name" value="NEUTRAL AND BASIC AMINO ACID TRANSPORT PROTEIN RBAT"/>
    <property type="match status" value="1"/>
</dbReference>